<keyword evidence="3" id="KW-1003">Cell membrane</keyword>
<protein>
    <recommendedName>
        <fullName evidence="11">Polysaccharide biosynthesis protein</fullName>
    </recommendedName>
</protein>
<feature type="transmembrane region" description="Helical" evidence="8">
    <location>
        <begin position="61"/>
        <end position="85"/>
    </location>
</feature>
<evidence type="ECO:0000256" key="2">
    <source>
        <dbReference type="ARBA" id="ARBA00007430"/>
    </source>
</evidence>
<feature type="transmembrane region" description="Helical" evidence="8">
    <location>
        <begin position="132"/>
        <end position="152"/>
    </location>
</feature>
<organism evidence="9 10">
    <name type="scientific">Lentzea guizhouensis</name>
    <dbReference type="NCBI Taxonomy" id="1586287"/>
    <lineage>
        <taxon>Bacteria</taxon>
        <taxon>Bacillati</taxon>
        <taxon>Actinomycetota</taxon>
        <taxon>Actinomycetes</taxon>
        <taxon>Pseudonocardiales</taxon>
        <taxon>Pseudonocardiaceae</taxon>
        <taxon>Lentzea</taxon>
    </lineage>
</organism>
<dbReference type="Proteomes" id="UP000093053">
    <property type="component" value="Chromosome"/>
</dbReference>
<feature type="transmembrane region" description="Helical" evidence="8">
    <location>
        <begin position="97"/>
        <end position="120"/>
    </location>
</feature>
<dbReference type="STRING" id="1586287.BBK82_46455"/>
<feature type="transmembrane region" description="Helical" evidence="8">
    <location>
        <begin position="164"/>
        <end position="183"/>
    </location>
</feature>
<dbReference type="PANTHER" id="PTHR30250:SF10">
    <property type="entry name" value="LIPOPOLYSACCHARIDE BIOSYNTHESIS PROTEIN WZXC"/>
    <property type="match status" value="1"/>
</dbReference>
<evidence type="ECO:0000313" key="9">
    <source>
        <dbReference type="EMBL" id="ANZ42272.1"/>
    </source>
</evidence>
<evidence type="ECO:0000256" key="8">
    <source>
        <dbReference type="SAM" id="Phobius"/>
    </source>
</evidence>
<feature type="transmembrane region" description="Helical" evidence="8">
    <location>
        <begin position="28"/>
        <end position="55"/>
    </location>
</feature>
<evidence type="ECO:0000256" key="1">
    <source>
        <dbReference type="ARBA" id="ARBA00004651"/>
    </source>
</evidence>
<feature type="transmembrane region" description="Helical" evidence="8">
    <location>
        <begin position="459"/>
        <end position="479"/>
    </location>
</feature>
<feature type="transmembrane region" description="Helical" evidence="8">
    <location>
        <begin position="301"/>
        <end position="324"/>
    </location>
</feature>
<dbReference type="InterPro" id="IPR050833">
    <property type="entry name" value="Poly_Biosynth_Transport"/>
</dbReference>
<feature type="transmembrane region" description="Helical" evidence="8">
    <location>
        <begin position="399"/>
        <end position="417"/>
    </location>
</feature>
<dbReference type="Pfam" id="PF13440">
    <property type="entry name" value="Polysacc_synt_3"/>
    <property type="match status" value="1"/>
</dbReference>
<evidence type="ECO:0008006" key="11">
    <source>
        <dbReference type="Google" id="ProtNLM"/>
    </source>
</evidence>
<sequence length="487" mass="51596">MTGEDPTTTIKDADHLPKSTPSGKIRRALGLSFLNTVFGKIGTLLTGILLARVLVPEDFGVFAVALVALGALLAINELGVSLALVRWPGDPRQIAPTVTTISIASSGLLYALCWFAAPAFSEALGAPDATGVVRLLCLSVLIDGATAAAAQFTNREFRQGTRLVVDMSNLVLTTGVTVALALADHGAWSLAWGRLVGNALSAILLFRLVALWPRPGFDRKQARELMAFGLPLAGASLLVFAMLNVHFVITGSLLGAVALGLYLQAFNLSSWPVNMFSVVIRRVSLAAFARVQDDREQREALLARFTTLLMASALPVCALLGLLALPTVTTLYGHNWAGSAAALQFLVVLGVVRVVTELAYDYLVALGLPSRTMWLQAGWLVVLVALLPFGAMWDGIRGVSAMHALIAVVLVLPAYTIAVTRTGVRLRVLLAAIARPVVGCALMTAVVLAVRWLTDPSAIQLLLGATLGGAVYLATVWPLRHLVKHLG</sequence>
<dbReference type="RefSeq" id="WP_065920603.1">
    <property type="nucleotide sequence ID" value="NZ_CP016793.1"/>
</dbReference>
<dbReference type="PANTHER" id="PTHR30250">
    <property type="entry name" value="PST FAMILY PREDICTED COLANIC ACID TRANSPORTER"/>
    <property type="match status" value="1"/>
</dbReference>
<reference evidence="9 10" key="1">
    <citation type="submission" date="2016-07" db="EMBL/GenBank/DDBJ databases">
        <title>Complete genome sequence of the Lentzea guizhouensis DHS C013.</title>
        <authorList>
            <person name="Cao C."/>
        </authorList>
    </citation>
    <scope>NUCLEOTIDE SEQUENCE [LARGE SCALE GENOMIC DNA]</scope>
    <source>
        <strain evidence="9 10">DHS C013</strain>
    </source>
</reference>
<feature type="transmembrane region" description="Helical" evidence="8">
    <location>
        <begin position="195"/>
        <end position="213"/>
    </location>
</feature>
<evidence type="ECO:0000313" key="10">
    <source>
        <dbReference type="Proteomes" id="UP000093053"/>
    </source>
</evidence>
<comment type="similarity">
    <text evidence="2">Belongs to the polysaccharide synthase family.</text>
</comment>
<evidence type="ECO:0000256" key="4">
    <source>
        <dbReference type="ARBA" id="ARBA00022692"/>
    </source>
</evidence>
<proteinExistence type="inferred from homology"/>
<dbReference type="AlphaFoldDB" id="A0A1B2HX23"/>
<gene>
    <name evidence="9" type="ORF">BBK82_46455</name>
</gene>
<keyword evidence="10" id="KW-1185">Reference proteome</keyword>
<evidence type="ECO:0000256" key="3">
    <source>
        <dbReference type="ARBA" id="ARBA00022475"/>
    </source>
</evidence>
<dbReference type="KEGG" id="led:BBK82_46455"/>
<dbReference type="GO" id="GO:0005886">
    <property type="term" value="C:plasma membrane"/>
    <property type="evidence" value="ECO:0007669"/>
    <property type="project" value="UniProtKB-SubCell"/>
</dbReference>
<dbReference type="OrthoDB" id="9770347at2"/>
<feature type="region of interest" description="Disordered" evidence="7">
    <location>
        <begin position="1"/>
        <end position="21"/>
    </location>
</feature>
<comment type="subcellular location">
    <subcellularLocation>
        <location evidence="1">Cell membrane</location>
        <topology evidence="1">Multi-pass membrane protein</topology>
    </subcellularLocation>
</comment>
<keyword evidence="5 8" id="KW-1133">Transmembrane helix</keyword>
<feature type="transmembrane region" description="Helical" evidence="8">
    <location>
        <begin position="225"/>
        <end position="249"/>
    </location>
</feature>
<feature type="transmembrane region" description="Helical" evidence="8">
    <location>
        <begin position="429"/>
        <end position="453"/>
    </location>
</feature>
<feature type="transmembrane region" description="Helical" evidence="8">
    <location>
        <begin position="336"/>
        <end position="360"/>
    </location>
</feature>
<keyword evidence="6 8" id="KW-0472">Membrane</keyword>
<evidence type="ECO:0000256" key="6">
    <source>
        <dbReference type="ARBA" id="ARBA00023136"/>
    </source>
</evidence>
<dbReference type="EMBL" id="CP016793">
    <property type="protein sequence ID" value="ANZ42272.1"/>
    <property type="molecule type" value="Genomic_DNA"/>
</dbReference>
<feature type="compositionally biased region" description="Polar residues" evidence="7">
    <location>
        <begin position="1"/>
        <end position="10"/>
    </location>
</feature>
<keyword evidence="4 8" id="KW-0812">Transmembrane</keyword>
<evidence type="ECO:0000256" key="7">
    <source>
        <dbReference type="SAM" id="MobiDB-lite"/>
    </source>
</evidence>
<name>A0A1B2HX23_9PSEU</name>
<evidence type="ECO:0000256" key="5">
    <source>
        <dbReference type="ARBA" id="ARBA00022989"/>
    </source>
</evidence>
<feature type="transmembrane region" description="Helical" evidence="8">
    <location>
        <begin position="372"/>
        <end position="393"/>
    </location>
</feature>
<accession>A0A1B2HX23</accession>
<feature type="transmembrane region" description="Helical" evidence="8">
    <location>
        <begin position="261"/>
        <end position="280"/>
    </location>
</feature>